<evidence type="ECO:0000313" key="2">
    <source>
        <dbReference type="Proteomes" id="UP000315423"/>
    </source>
</evidence>
<feature type="non-terminal residue" evidence="1">
    <location>
        <position position="1"/>
    </location>
</feature>
<reference evidence="1" key="1">
    <citation type="submission" date="2018-09" db="EMBL/GenBank/DDBJ databases">
        <title>A genomic encyclopedia of anaerobic methanotrophic archaea.</title>
        <authorList>
            <person name="Skennerton C.T."/>
            <person name="Chadwick G.L."/>
            <person name="Laso-Perez R."/>
            <person name="Leu A.O."/>
            <person name="Speth D.R."/>
            <person name="Yu H."/>
            <person name="Morgan-Lang C."/>
            <person name="Hatzenpichler R."/>
            <person name="Goudeau D."/>
            <person name="Malmstrom R."/>
            <person name="Woyke T."/>
            <person name="Hallam S."/>
            <person name="Tyson G.W."/>
            <person name="Wegener G."/>
            <person name="Boetius A."/>
            <person name="Orphan V.J."/>
        </authorList>
    </citation>
    <scope>NUCLEOTIDE SEQUENCE</scope>
    <source>
        <strain evidence="1">CONS3730D10UFb2</strain>
    </source>
</reference>
<organism evidence="1 2">
    <name type="scientific">Candidatus Methanomarinus sp</name>
    <dbReference type="NCBI Taxonomy" id="3386244"/>
    <lineage>
        <taxon>Archaea</taxon>
        <taxon>Methanobacteriati</taxon>
        <taxon>Methanobacteriota</taxon>
        <taxon>Stenosarchaea group</taxon>
        <taxon>Methanomicrobia</taxon>
        <taxon>Methanosarcinales</taxon>
        <taxon>ANME-2 cluster</taxon>
        <taxon>Candidatus Methanocomedenaceae</taxon>
        <taxon>Candidatus Methanomarinus</taxon>
    </lineage>
</organism>
<evidence type="ECO:0000313" key="1">
    <source>
        <dbReference type="EMBL" id="TKY92190.1"/>
    </source>
</evidence>
<name>A0AC61SC55_9EURY</name>
<gene>
    <name evidence="1" type="primary">fdhD</name>
    <name evidence="1" type="ORF">C5S46_01955</name>
</gene>
<protein>
    <submittedName>
        <fullName evidence="1">Formate dehydrogenase accessory sulfurtransferase FdhD</fullName>
    </submittedName>
</protein>
<proteinExistence type="predicted"/>
<comment type="caution">
    <text evidence="1">The sequence shown here is derived from an EMBL/GenBank/DDBJ whole genome shotgun (WGS) entry which is preliminary data.</text>
</comment>
<accession>A0AC61SC55</accession>
<sequence length="250" mass="27391">RYETPSHIPAFNTSMQCLEITKSDRAKIDVDVSIEKNFKFEVNNVHITSFFASPLELEELAAGFLLCEGLISSPDQIISIQVSGASIECNIEVDIEQLEQKSLYDRTEDFNSISSTVCFERNDIFNAIGQLKERAKSWRKTGGTHSSIIFNSGGEILAFCEDVSRACSVDKVVGKVMLSGMDPADCALVTTGRLSVTMVAKAARAGFVLIASKAAPLSEGIWLAEKVGITLVAFARKPNLYVYTRAHRVI</sequence>
<dbReference type="Proteomes" id="UP000315423">
    <property type="component" value="Unassembled WGS sequence"/>
</dbReference>
<dbReference type="EMBL" id="QYBA01000064">
    <property type="protein sequence ID" value="TKY92190.1"/>
    <property type="molecule type" value="Genomic_DNA"/>
</dbReference>